<organism evidence="1">
    <name type="scientific">freshwater metagenome</name>
    <dbReference type="NCBI Taxonomy" id="449393"/>
    <lineage>
        <taxon>unclassified sequences</taxon>
        <taxon>metagenomes</taxon>
        <taxon>ecological metagenomes</taxon>
    </lineage>
</organism>
<proteinExistence type="predicted"/>
<dbReference type="SUPFAM" id="SSF47413">
    <property type="entry name" value="lambda repressor-like DNA-binding domains"/>
    <property type="match status" value="1"/>
</dbReference>
<protein>
    <submittedName>
        <fullName evidence="1">Unannotated protein</fullName>
    </submittedName>
</protein>
<dbReference type="InterPro" id="IPR010982">
    <property type="entry name" value="Lambda_DNA-bd_dom_sf"/>
</dbReference>
<dbReference type="CDD" id="cd00093">
    <property type="entry name" value="HTH_XRE"/>
    <property type="match status" value="1"/>
</dbReference>
<dbReference type="Gene3D" id="1.10.260.40">
    <property type="entry name" value="lambda repressor-like DNA-binding domains"/>
    <property type="match status" value="1"/>
</dbReference>
<dbReference type="InterPro" id="IPR001387">
    <property type="entry name" value="Cro/C1-type_HTH"/>
</dbReference>
<dbReference type="Pfam" id="PF13413">
    <property type="entry name" value="HTH_25"/>
    <property type="match status" value="1"/>
</dbReference>
<accession>A0A6J7ET88</accession>
<evidence type="ECO:0000313" key="1">
    <source>
        <dbReference type="EMBL" id="CAB4884360.1"/>
    </source>
</evidence>
<dbReference type="PANTHER" id="PTHR34475:SF1">
    <property type="entry name" value="CYTOSKELETON PROTEIN RODZ"/>
    <property type="match status" value="1"/>
</dbReference>
<reference evidence="1" key="1">
    <citation type="submission" date="2020-05" db="EMBL/GenBank/DDBJ databases">
        <authorList>
            <person name="Chiriac C."/>
            <person name="Salcher M."/>
            <person name="Ghai R."/>
            <person name="Kavagutti S V."/>
        </authorList>
    </citation>
    <scope>NUCLEOTIDE SEQUENCE</scope>
</reference>
<dbReference type="EMBL" id="CAFBLS010000236">
    <property type="protein sequence ID" value="CAB4884360.1"/>
    <property type="molecule type" value="Genomic_DNA"/>
</dbReference>
<sequence length="82" mass="8822">MTAGEMLGRARKSAGVTVADLAQMTKIRASIIAAIERDDFDHCGGFVYARGQVRSMAVVLGVDPDPIIAQFEQQALMQPAEE</sequence>
<dbReference type="InterPro" id="IPR050400">
    <property type="entry name" value="Bact_Cytoskel_RodZ"/>
</dbReference>
<gene>
    <name evidence="1" type="ORF">UFOPK3402_01616</name>
</gene>
<name>A0A6J7ET88_9ZZZZ</name>
<dbReference type="PANTHER" id="PTHR34475">
    <property type="match status" value="1"/>
</dbReference>
<dbReference type="GO" id="GO:0003677">
    <property type="term" value="F:DNA binding"/>
    <property type="evidence" value="ECO:0007669"/>
    <property type="project" value="InterPro"/>
</dbReference>
<dbReference type="AlphaFoldDB" id="A0A6J7ET88"/>